<protein>
    <submittedName>
        <fullName evidence="2">Cyd operon YbgE family protein</fullName>
    </submittedName>
</protein>
<dbReference type="EMBL" id="JAIQDJ010000004">
    <property type="protein sequence ID" value="MBZ4186487.1"/>
    <property type="molecule type" value="Genomic_DNA"/>
</dbReference>
<gene>
    <name evidence="2" type="ORF">K7B09_09140</name>
</gene>
<dbReference type="Pfam" id="PF09600">
    <property type="entry name" value="Cyd_oper_YbgE"/>
    <property type="match status" value="1"/>
</dbReference>
<comment type="caution">
    <text evidence="2">The sequence shown here is derived from an EMBL/GenBank/DDBJ whole genome shotgun (WGS) entry which is preliminary data.</text>
</comment>
<accession>A0ABS7TF70</accession>
<dbReference type="RefSeq" id="WP_223629163.1">
    <property type="nucleotide sequence ID" value="NZ_JAIQDJ010000004.1"/>
</dbReference>
<feature type="transmembrane region" description="Helical" evidence="1">
    <location>
        <begin position="63"/>
        <end position="81"/>
    </location>
</feature>
<keyword evidence="1" id="KW-0812">Transmembrane</keyword>
<feature type="transmembrane region" description="Helical" evidence="1">
    <location>
        <begin position="37"/>
        <end position="56"/>
    </location>
</feature>
<name>A0ABS7TF70_9GAMM</name>
<keyword evidence="1" id="KW-1133">Transmembrane helix</keyword>
<evidence type="ECO:0000313" key="3">
    <source>
        <dbReference type="Proteomes" id="UP001430290"/>
    </source>
</evidence>
<dbReference type="Proteomes" id="UP001430290">
    <property type="component" value="Unassembled WGS sequence"/>
</dbReference>
<reference evidence="2" key="1">
    <citation type="submission" date="2021-09" db="EMBL/GenBank/DDBJ databases">
        <authorList>
            <person name="Wu T."/>
            <person name="Guo S.Z."/>
        </authorList>
    </citation>
    <scope>NUCLEOTIDE SEQUENCE</scope>
    <source>
        <strain evidence="2">RSS-23</strain>
    </source>
</reference>
<evidence type="ECO:0000256" key="1">
    <source>
        <dbReference type="SAM" id="Phobius"/>
    </source>
</evidence>
<dbReference type="InterPro" id="IPR011846">
    <property type="entry name" value="Cyd_oper_YbgE"/>
</dbReference>
<keyword evidence="1" id="KW-0472">Membrane</keyword>
<keyword evidence="3" id="KW-1185">Reference proteome</keyword>
<organism evidence="2 3">
    <name type="scientific">Thermomonas beijingensis</name>
    <dbReference type="NCBI Taxonomy" id="2872701"/>
    <lineage>
        <taxon>Bacteria</taxon>
        <taxon>Pseudomonadati</taxon>
        <taxon>Pseudomonadota</taxon>
        <taxon>Gammaproteobacteria</taxon>
        <taxon>Lysobacterales</taxon>
        <taxon>Lysobacteraceae</taxon>
        <taxon>Thermomonas</taxon>
    </lineage>
</organism>
<proteinExistence type="predicted"/>
<evidence type="ECO:0000313" key="2">
    <source>
        <dbReference type="EMBL" id="MBZ4186487.1"/>
    </source>
</evidence>
<sequence>MARLLSLLGGTGLALALLFLPAARGQALTASEHGRMTLVLLAICALFVHGSGFRFHARWATHLFSPWVLWPAAAVTAGLFWTA</sequence>